<dbReference type="PROSITE" id="PS50005">
    <property type="entry name" value="TPR"/>
    <property type="match status" value="1"/>
</dbReference>
<name>A0A9W6QVE2_9PSEU</name>
<dbReference type="SUPFAM" id="SSF46894">
    <property type="entry name" value="C-terminal effector domain of the bipartite response regulators"/>
    <property type="match status" value="1"/>
</dbReference>
<dbReference type="InterPro" id="IPR016032">
    <property type="entry name" value="Sig_transdc_resp-reg_C-effctor"/>
</dbReference>
<dbReference type="PRINTS" id="PR00364">
    <property type="entry name" value="DISEASERSIST"/>
</dbReference>
<dbReference type="InterPro" id="IPR001867">
    <property type="entry name" value="OmpR/PhoB-type_DNA-bd"/>
</dbReference>
<dbReference type="InterPro" id="IPR042197">
    <property type="entry name" value="Apaf_helical"/>
</dbReference>
<dbReference type="SMART" id="SM00530">
    <property type="entry name" value="HTH_XRE"/>
    <property type="match status" value="1"/>
</dbReference>
<dbReference type="Pfam" id="PF13560">
    <property type="entry name" value="HTH_31"/>
    <property type="match status" value="1"/>
</dbReference>
<keyword evidence="5" id="KW-0802">TPR repeat</keyword>
<evidence type="ECO:0000313" key="9">
    <source>
        <dbReference type="EMBL" id="GLY64834.1"/>
    </source>
</evidence>
<dbReference type="SUPFAM" id="SSF52540">
    <property type="entry name" value="P-loop containing nucleoside triphosphate hydrolases"/>
    <property type="match status" value="1"/>
</dbReference>
<dbReference type="PROSITE" id="PS51755">
    <property type="entry name" value="OMPR_PHOB"/>
    <property type="match status" value="1"/>
</dbReference>
<dbReference type="InterPro" id="IPR027417">
    <property type="entry name" value="P-loop_NTPase"/>
</dbReference>
<feature type="DNA-binding region" description="OmpR/PhoB-type" evidence="6">
    <location>
        <begin position="65"/>
        <end position="170"/>
    </location>
</feature>
<evidence type="ECO:0000256" key="2">
    <source>
        <dbReference type="ARBA" id="ARBA00023015"/>
    </source>
</evidence>
<dbReference type="InterPro" id="IPR019734">
    <property type="entry name" value="TPR_rpt"/>
</dbReference>
<comment type="caution">
    <text evidence="9">The sequence shown here is derived from an EMBL/GenBank/DDBJ whole genome shotgun (WGS) entry which is preliminary data.</text>
</comment>
<dbReference type="Proteomes" id="UP001165136">
    <property type="component" value="Unassembled WGS sequence"/>
</dbReference>
<dbReference type="SUPFAM" id="SSF47413">
    <property type="entry name" value="lambda repressor-like DNA-binding domains"/>
    <property type="match status" value="1"/>
</dbReference>
<dbReference type="GO" id="GO:0000160">
    <property type="term" value="P:phosphorelay signal transduction system"/>
    <property type="evidence" value="ECO:0007669"/>
    <property type="project" value="InterPro"/>
</dbReference>
<evidence type="ECO:0000256" key="4">
    <source>
        <dbReference type="ARBA" id="ARBA00023163"/>
    </source>
</evidence>
<protein>
    <submittedName>
        <fullName evidence="9">XRE family transcriptional regulator</fullName>
    </submittedName>
</protein>
<dbReference type="AlphaFoldDB" id="A0A9W6QVE2"/>
<dbReference type="CDD" id="cd00093">
    <property type="entry name" value="HTH_XRE"/>
    <property type="match status" value="1"/>
</dbReference>
<comment type="similarity">
    <text evidence="1">Belongs to the AfsR/DnrI/RedD regulatory family.</text>
</comment>
<organism evidence="9 10">
    <name type="scientific">Amycolatopsis taiwanensis</name>
    <dbReference type="NCBI Taxonomy" id="342230"/>
    <lineage>
        <taxon>Bacteria</taxon>
        <taxon>Bacillati</taxon>
        <taxon>Actinomycetota</taxon>
        <taxon>Actinomycetes</taxon>
        <taxon>Pseudonocardiales</taxon>
        <taxon>Pseudonocardiaceae</taxon>
        <taxon>Amycolatopsis</taxon>
    </lineage>
</organism>
<keyword evidence="2" id="KW-0805">Transcription regulation</keyword>
<reference evidence="9" key="1">
    <citation type="submission" date="2023-03" db="EMBL/GenBank/DDBJ databases">
        <title>Amycolatopsis taiwanensis NBRC 103393.</title>
        <authorList>
            <person name="Ichikawa N."/>
            <person name="Sato H."/>
            <person name="Tonouchi N."/>
        </authorList>
    </citation>
    <scope>NUCLEOTIDE SEQUENCE</scope>
    <source>
        <strain evidence="9">NBRC 103393</strain>
    </source>
</reference>
<feature type="domain" description="HTH cro/C1-type" evidence="7">
    <location>
        <begin position="2"/>
        <end position="57"/>
    </location>
</feature>
<evidence type="ECO:0000256" key="3">
    <source>
        <dbReference type="ARBA" id="ARBA00023125"/>
    </source>
</evidence>
<evidence type="ECO:0000256" key="1">
    <source>
        <dbReference type="ARBA" id="ARBA00005820"/>
    </source>
</evidence>
<dbReference type="InterPro" id="IPR005158">
    <property type="entry name" value="BTAD"/>
</dbReference>
<evidence type="ECO:0000313" key="10">
    <source>
        <dbReference type="Proteomes" id="UP001165136"/>
    </source>
</evidence>
<keyword evidence="4" id="KW-0804">Transcription</keyword>
<dbReference type="CDD" id="cd15831">
    <property type="entry name" value="BTAD"/>
    <property type="match status" value="1"/>
</dbReference>
<dbReference type="Gene3D" id="1.10.260.40">
    <property type="entry name" value="lambda repressor-like DNA-binding domains"/>
    <property type="match status" value="1"/>
</dbReference>
<dbReference type="InterPro" id="IPR051677">
    <property type="entry name" value="AfsR-DnrI-RedD_regulator"/>
</dbReference>
<dbReference type="Pfam" id="PF13424">
    <property type="entry name" value="TPR_12"/>
    <property type="match status" value="2"/>
</dbReference>
<dbReference type="SMART" id="SM00028">
    <property type="entry name" value="TPR"/>
    <property type="match status" value="7"/>
</dbReference>
<evidence type="ECO:0000256" key="5">
    <source>
        <dbReference type="PROSITE-ProRule" id="PRU00339"/>
    </source>
</evidence>
<dbReference type="SUPFAM" id="SSF48452">
    <property type="entry name" value="TPR-like"/>
    <property type="match status" value="3"/>
</dbReference>
<dbReference type="InterPro" id="IPR036388">
    <property type="entry name" value="WH-like_DNA-bd_sf"/>
</dbReference>
<dbReference type="InterPro" id="IPR011990">
    <property type="entry name" value="TPR-like_helical_dom_sf"/>
</dbReference>
<dbReference type="PANTHER" id="PTHR35807:SF1">
    <property type="entry name" value="TRANSCRIPTIONAL REGULATOR REDD"/>
    <property type="match status" value="1"/>
</dbReference>
<evidence type="ECO:0000256" key="6">
    <source>
        <dbReference type="PROSITE-ProRule" id="PRU01091"/>
    </source>
</evidence>
<gene>
    <name evidence="9" type="ORF">Atai01_14530</name>
</gene>
<dbReference type="InterPro" id="IPR001387">
    <property type="entry name" value="Cro/C1-type_HTH"/>
</dbReference>
<dbReference type="Gene3D" id="1.10.8.430">
    <property type="entry name" value="Helical domain of apoptotic protease-activating factors"/>
    <property type="match status" value="1"/>
</dbReference>
<dbReference type="PROSITE" id="PS50943">
    <property type="entry name" value="HTH_CROC1"/>
    <property type="match status" value="1"/>
</dbReference>
<sequence length="1091" mass="118795">MIRGFRRRAGFTQRETAELAGLSVGALRDIEQGRVSRPRASTLRRLGNVLELSRVERADLMREAEDEPDVADGLRVEVLGPLRVWIHGEIVELGSETQRLLLGMLALSPNVPVMRDALVETLWGAQSGGGNVDSLQSRVSRLRRRLQPGGTDSESYGVLVSEGGGYQLTVADGQHDMLICRRLVTQARRAREAGELTEACRLFAGAVALWRGDPLAGLPALQSHPTVVALVRDYRTLVVEYAETACELGRYRDVLPLLQHAAEADPFHEAVHAKLMIALAGSGQQAAALSVFDSLRRRLVEEMGADPGAELTAAYQQVLRQEVSGPETAPVAAYRQLPPDIADFSGRDEQLREIGASLSVPAGGTAVTIVQIEGMGGVGKTRLAIHLAHRSLTTGRHGDVQLYVDLRGHADQPPADPSAVLASFLRLLGVPGDQIPPGIDERASLYRDRLYGTNALVLLDNAADENQVLPLLPAGPANLVLITSRRTLALDGARTFPLDVFTPAEAGELLARVVGAERVAAEPEAASRVVELCGRLPLAVALAARRLRSRSAWTITDFATRLEQADDRLNELAAGSRRLRAMFDQSYQVLSGDEQRVFRLLGLHPGEDFARDSVAALAALPPSQAQHLLDRLVDENLAAVVARGRYRVHGLVREYARALAHEIDSEERRHEAHTRLLDFYLRETARAAHLLTVGEELMRIESAHLPNSSSRDETWRWLETECACLVGAAEFAARNGWRTHARRLIGFLRQCLSWTGCHPDPDWMRNQESALPAALAAGDSTGAALTHELAAAACLHRGRTEEARGHLLLALELHREAGFKSFEIGPLEGLIVTCSRLGEFAEALRHANRALTLCTEHAPQLEATVLGSVGHVLTLLGQFDDAMGVFRKALALSRQAGSADGEIRALAGIGDLHRRMGCHTEAIAELERALVLGHEAVPITEVARSRHVVGNVYRGLSRFDAALANFSAALRFVRVTDATDATVMESAVLVDMGATYREIGNLALASELVDRGLRLAIARRERYQEARALHELAELHRCAARVELALDHWRQAQTLFEELGTPEADELRPLIDDSAWGIACVVGTEHSRLAG</sequence>
<proteinExistence type="inferred from homology"/>
<dbReference type="Gene3D" id="3.40.50.300">
    <property type="entry name" value="P-loop containing nucleotide triphosphate hydrolases"/>
    <property type="match status" value="1"/>
</dbReference>
<accession>A0A9W6QVE2</accession>
<dbReference type="SMART" id="SM00862">
    <property type="entry name" value="Trans_reg_C"/>
    <property type="match status" value="1"/>
</dbReference>
<keyword evidence="10" id="KW-1185">Reference proteome</keyword>
<dbReference type="Gene3D" id="1.25.40.10">
    <property type="entry name" value="Tetratricopeptide repeat domain"/>
    <property type="match status" value="3"/>
</dbReference>
<dbReference type="PANTHER" id="PTHR35807">
    <property type="entry name" value="TRANSCRIPTIONAL REGULATOR REDD-RELATED"/>
    <property type="match status" value="1"/>
</dbReference>
<dbReference type="GO" id="GO:0043531">
    <property type="term" value="F:ADP binding"/>
    <property type="evidence" value="ECO:0007669"/>
    <property type="project" value="InterPro"/>
</dbReference>
<keyword evidence="3 6" id="KW-0238">DNA-binding</keyword>
<dbReference type="EMBL" id="BSTI01000003">
    <property type="protein sequence ID" value="GLY64834.1"/>
    <property type="molecule type" value="Genomic_DNA"/>
</dbReference>
<dbReference type="GO" id="GO:0006355">
    <property type="term" value="P:regulation of DNA-templated transcription"/>
    <property type="evidence" value="ECO:0007669"/>
    <property type="project" value="InterPro"/>
</dbReference>
<evidence type="ECO:0000259" key="7">
    <source>
        <dbReference type="PROSITE" id="PS50943"/>
    </source>
</evidence>
<dbReference type="Gene3D" id="1.10.10.10">
    <property type="entry name" value="Winged helix-like DNA-binding domain superfamily/Winged helix DNA-binding domain"/>
    <property type="match status" value="1"/>
</dbReference>
<dbReference type="InterPro" id="IPR010982">
    <property type="entry name" value="Lambda_DNA-bd_dom_sf"/>
</dbReference>
<feature type="domain" description="OmpR/PhoB-type" evidence="8">
    <location>
        <begin position="65"/>
        <end position="170"/>
    </location>
</feature>
<dbReference type="Pfam" id="PF03704">
    <property type="entry name" value="BTAD"/>
    <property type="match status" value="1"/>
</dbReference>
<feature type="repeat" description="TPR" evidence="5">
    <location>
        <begin position="863"/>
        <end position="896"/>
    </location>
</feature>
<evidence type="ECO:0000259" key="8">
    <source>
        <dbReference type="PROSITE" id="PS51755"/>
    </source>
</evidence>
<dbReference type="GO" id="GO:0003677">
    <property type="term" value="F:DNA binding"/>
    <property type="evidence" value="ECO:0007669"/>
    <property type="project" value="UniProtKB-UniRule"/>
</dbReference>
<dbReference type="SMART" id="SM01043">
    <property type="entry name" value="BTAD"/>
    <property type="match status" value="1"/>
</dbReference>
<dbReference type="Pfam" id="PF00486">
    <property type="entry name" value="Trans_reg_C"/>
    <property type="match status" value="1"/>
</dbReference>